<dbReference type="SUPFAM" id="SSF52058">
    <property type="entry name" value="L domain-like"/>
    <property type="match status" value="1"/>
</dbReference>
<reference evidence="11 12" key="1">
    <citation type="submission" date="2021-03" db="EMBL/GenBank/DDBJ databases">
        <authorList>
            <person name="Gilmore M.S."/>
            <person name="Schwartzman J."/>
            <person name="Van Tyne D."/>
            <person name="Martin M."/>
            <person name="Earl A.M."/>
            <person name="Manson A.L."/>
            <person name="Straub T."/>
            <person name="Salamzade R."/>
            <person name="Saavedra J."/>
            <person name="Lebreton F."/>
            <person name="Prichula J."/>
            <person name="Schaufler K."/>
            <person name="Gaca A."/>
            <person name="Sgardioli B."/>
            <person name="Wagenaar J."/>
            <person name="Strong T."/>
        </authorList>
    </citation>
    <scope>NUCLEOTIDE SEQUENCE [LARGE SCALE GENOMIC DNA]</scope>
    <source>
        <strain evidence="11 12">665A</strain>
    </source>
</reference>
<keyword evidence="2" id="KW-0964">Secreted</keyword>
<proteinExistence type="predicted"/>
<dbReference type="InterPro" id="IPR025875">
    <property type="entry name" value="Leu-rich_rpt_4"/>
</dbReference>
<dbReference type="InterPro" id="IPR032179">
    <property type="entry name" value="Cry22Aa_Ig-like"/>
</dbReference>
<dbReference type="InterPro" id="IPR050836">
    <property type="entry name" value="SDS22/Internalin_LRR"/>
</dbReference>
<feature type="region of interest" description="Disordered" evidence="7">
    <location>
        <begin position="26"/>
        <end position="82"/>
    </location>
</feature>
<dbReference type="EMBL" id="JAFREL020000001">
    <property type="protein sequence ID" value="MEO1769917.1"/>
    <property type="molecule type" value="Genomic_DNA"/>
</dbReference>
<evidence type="ECO:0000256" key="7">
    <source>
        <dbReference type="SAM" id="MobiDB-lite"/>
    </source>
</evidence>
<feature type="signal peptide" evidence="9">
    <location>
        <begin position="1"/>
        <end position="25"/>
    </location>
</feature>
<comment type="caution">
    <text evidence="11">The sequence shown here is derived from an EMBL/GenBank/DDBJ whole genome shotgun (WGS) entry which is preliminary data.</text>
</comment>
<dbReference type="RefSeq" id="WP_207702028.1">
    <property type="nucleotide sequence ID" value="NZ_JAFREL020000001.1"/>
</dbReference>
<dbReference type="PANTHER" id="PTHR46652">
    <property type="entry name" value="LEUCINE-RICH REPEAT AND IQ DOMAIN-CONTAINING PROTEIN 1-RELATED"/>
    <property type="match status" value="1"/>
</dbReference>
<keyword evidence="6" id="KW-0572">Peptidoglycan-anchor</keyword>
<keyword evidence="1" id="KW-0134">Cell wall</keyword>
<evidence type="ECO:0000256" key="4">
    <source>
        <dbReference type="ARBA" id="ARBA00022729"/>
    </source>
</evidence>
<dbReference type="PROSITE" id="PS50847">
    <property type="entry name" value="GRAM_POS_ANCHORING"/>
    <property type="match status" value="1"/>
</dbReference>
<feature type="compositionally biased region" description="Low complexity" evidence="7">
    <location>
        <begin position="744"/>
        <end position="758"/>
    </location>
</feature>
<keyword evidence="8" id="KW-0472">Membrane</keyword>
<dbReference type="Pfam" id="PF00746">
    <property type="entry name" value="Gram_pos_anchor"/>
    <property type="match status" value="1"/>
</dbReference>
<evidence type="ECO:0000313" key="12">
    <source>
        <dbReference type="Proteomes" id="UP000664357"/>
    </source>
</evidence>
<gene>
    <name evidence="11" type="ORF">JZO67_001868</name>
</gene>
<dbReference type="Gene3D" id="3.80.10.10">
    <property type="entry name" value="Ribonuclease Inhibitor"/>
    <property type="match status" value="2"/>
</dbReference>
<feature type="compositionally biased region" description="Polar residues" evidence="7">
    <location>
        <begin position="70"/>
        <end position="79"/>
    </location>
</feature>
<feature type="chain" id="PRO_5045059284" description="Gram-positive cocci surface proteins LPxTG domain-containing protein" evidence="9">
    <location>
        <begin position="26"/>
        <end position="798"/>
    </location>
</feature>
<feature type="compositionally biased region" description="Polar residues" evidence="7">
    <location>
        <begin position="48"/>
        <end position="60"/>
    </location>
</feature>
<keyword evidence="5" id="KW-0677">Repeat</keyword>
<dbReference type="InterPro" id="IPR001611">
    <property type="entry name" value="Leu-rich_rpt"/>
</dbReference>
<organism evidence="11 12">
    <name type="scientific">Candidatus Enterococcus ferrettii</name>
    <dbReference type="NCBI Taxonomy" id="2815324"/>
    <lineage>
        <taxon>Bacteria</taxon>
        <taxon>Bacillati</taxon>
        <taxon>Bacillota</taxon>
        <taxon>Bacilli</taxon>
        <taxon>Lactobacillales</taxon>
        <taxon>Enterococcaceae</taxon>
        <taxon>Enterococcus</taxon>
    </lineage>
</organism>
<dbReference type="Gene3D" id="2.60.40.10">
    <property type="entry name" value="Immunoglobulins"/>
    <property type="match status" value="2"/>
</dbReference>
<keyword evidence="8" id="KW-1133">Transmembrane helix</keyword>
<protein>
    <recommendedName>
        <fullName evidence="10">Gram-positive cocci surface proteins LPxTG domain-containing protein</fullName>
    </recommendedName>
</protein>
<keyword evidence="8" id="KW-0812">Transmembrane</keyword>
<evidence type="ECO:0000313" key="11">
    <source>
        <dbReference type="EMBL" id="MEO1769917.1"/>
    </source>
</evidence>
<evidence type="ECO:0000256" key="6">
    <source>
        <dbReference type="ARBA" id="ARBA00023088"/>
    </source>
</evidence>
<dbReference type="PANTHER" id="PTHR46652:SF3">
    <property type="entry name" value="LEUCINE-RICH REPEAT-CONTAINING PROTEIN 9"/>
    <property type="match status" value="1"/>
</dbReference>
<keyword evidence="4 9" id="KW-0732">Signal</keyword>
<dbReference type="InterPro" id="IPR032675">
    <property type="entry name" value="LRR_dom_sf"/>
</dbReference>
<dbReference type="NCBIfam" id="TIGR01167">
    <property type="entry name" value="LPXTG_anchor"/>
    <property type="match status" value="1"/>
</dbReference>
<sequence>MKKTHIFMTALVLCSQALVPLTSFAETTTDSSGSRQELVSEDTKDTTSKGGDNSKAAENQSQKDTKATEDTTNNKNTDSGKVEVLAAGDESIDSWMPDKNLQAIVAEILGKTDFTQQDMLSITSASVDSKEISDAKGLSYAKNLTYLSVTNTDLSKTSNLSEIGTLSKLETIIASGDNLSDISFVKSNQLTSLTSADLSNNVLTNLNSIAGINLPNIERLDVSNNLLTDISIIENVDVPKLNTLLASHNQITDISPIAKSTLTSLVTLDASYNKITEIDAFANATFTNLEYLIVNNNQIKDISVMKNLKDRYPNLHVYKVDNNQIYSIEFMEGYQLNSNTSAINQTYEKKISLIKPTGNNTKQYEIAVPITSLDYQYDSSTGYYAGTPDPTAQTLTLGYFEGISALKLTDGTVKPAEGSSNSVQSFIIEASPTNLPSQVGFTWQGAQGQYSGSGKISVDWVEPVAPVIEAGNQTIHVGESFDALKNVSAFDQQRDGSAKTDLTDKIEVLNNSVDTNKPGTYTIKYGVTNAYGLTTTSISTITVLANDNKQKITGENFTMHVGDPKPTAADFKASATDKDGKPSEVSVDLSKADVSKAGEYEVSLKSADGQVKEVKLIVLPKKDQSAPTIEAADKTMHVGDKLTEEEVLSWAKFINAEDYVTGFDVEGEGIPVSTINDTLTQAGKYKITYYVEGKTPNSQSHVAEKTITLTVLDKQKSDTEDSTTGTPTAEDPNTPTSTIKTGNSTTIPSTSTPSTVTSNKALPKTGEQLNNLFATVGIIVVALSAGLFIWMKKDKKKI</sequence>
<accession>A0ABV0EQ24</accession>
<dbReference type="InterPro" id="IPR003591">
    <property type="entry name" value="Leu-rich_rpt_typical-subtyp"/>
</dbReference>
<feature type="domain" description="Gram-positive cocci surface proteins LPxTG" evidence="10">
    <location>
        <begin position="762"/>
        <end position="798"/>
    </location>
</feature>
<keyword evidence="3" id="KW-0433">Leucine-rich repeat</keyword>
<evidence type="ECO:0000256" key="2">
    <source>
        <dbReference type="ARBA" id="ARBA00022525"/>
    </source>
</evidence>
<dbReference type="InterPro" id="IPR013783">
    <property type="entry name" value="Ig-like_fold"/>
</dbReference>
<evidence type="ECO:0000256" key="9">
    <source>
        <dbReference type="SAM" id="SignalP"/>
    </source>
</evidence>
<feature type="compositionally biased region" description="Polar residues" evidence="7">
    <location>
        <begin position="722"/>
        <end position="743"/>
    </location>
</feature>
<reference evidence="11 12" key="2">
    <citation type="submission" date="2024-02" db="EMBL/GenBank/DDBJ databases">
        <title>The Genome Sequence of Enterococcus sp. DIV0159.</title>
        <authorList>
            <person name="Earl A."/>
            <person name="Manson A."/>
            <person name="Gilmore M."/>
            <person name="Sanders J."/>
            <person name="Shea T."/>
            <person name="Howe W."/>
            <person name="Livny J."/>
            <person name="Cuomo C."/>
            <person name="Neafsey D."/>
            <person name="Birren B."/>
        </authorList>
    </citation>
    <scope>NUCLEOTIDE SEQUENCE [LARGE SCALE GENOMIC DNA]</scope>
    <source>
        <strain evidence="11 12">665A</strain>
    </source>
</reference>
<name>A0ABV0EQ24_9ENTE</name>
<dbReference type="Pfam" id="PF07523">
    <property type="entry name" value="Big_3"/>
    <property type="match status" value="1"/>
</dbReference>
<evidence type="ECO:0000256" key="3">
    <source>
        <dbReference type="ARBA" id="ARBA00022614"/>
    </source>
</evidence>
<dbReference type="SMART" id="SM00365">
    <property type="entry name" value="LRR_SD22"/>
    <property type="match status" value="6"/>
</dbReference>
<keyword evidence="12" id="KW-1185">Reference proteome</keyword>
<dbReference type="InterPro" id="IPR022038">
    <property type="entry name" value="Ig-like_bact"/>
</dbReference>
<dbReference type="PROSITE" id="PS51450">
    <property type="entry name" value="LRR"/>
    <property type="match status" value="4"/>
</dbReference>
<evidence type="ECO:0000259" key="10">
    <source>
        <dbReference type="PROSITE" id="PS50847"/>
    </source>
</evidence>
<feature type="transmembrane region" description="Helical" evidence="8">
    <location>
        <begin position="772"/>
        <end position="791"/>
    </location>
</feature>
<dbReference type="Pfam" id="PF16403">
    <property type="entry name" value="Bact_surface_Ig-like"/>
    <property type="match status" value="1"/>
</dbReference>
<feature type="region of interest" description="Disordered" evidence="7">
    <location>
        <begin position="714"/>
        <end position="758"/>
    </location>
</feature>
<dbReference type="InterPro" id="IPR019931">
    <property type="entry name" value="LPXTG_anchor"/>
</dbReference>
<dbReference type="SMART" id="SM00369">
    <property type="entry name" value="LRR_TYP"/>
    <property type="match status" value="5"/>
</dbReference>
<feature type="compositionally biased region" description="Polar residues" evidence="7">
    <location>
        <begin position="26"/>
        <end position="37"/>
    </location>
</feature>
<dbReference type="Pfam" id="PF12799">
    <property type="entry name" value="LRR_4"/>
    <property type="match status" value="1"/>
</dbReference>
<evidence type="ECO:0000256" key="1">
    <source>
        <dbReference type="ARBA" id="ARBA00022512"/>
    </source>
</evidence>
<dbReference type="Proteomes" id="UP000664357">
    <property type="component" value="Unassembled WGS sequence"/>
</dbReference>
<evidence type="ECO:0000256" key="5">
    <source>
        <dbReference type="ARBA" id="ARBA00022737"/>
    </source>
</evidence>
<evidence type="ECO:0000256" key="8">
    <source>
        <dbReference type="SAM" id="Phobius"/>
    </source>
</evidence>